<evidence type="ECO:0000256" key="4">
    <source>
        <dbReference type="ARBA" id="ARBA00023002"/>
    </source>
</evidence>
<keyword evidence="6 8" id="KW-0503">Monooxygenase</keyword>
<dbReference type="AlphaFoldDB" id="A0A9W8W3T3"/>
<organism evidence="9 10">
    <name type="scientific">Fusarium piperis</name>
    <dbReference type="NCBI Taxonomy" id="1435070"/>
    <lineage>
        <taxon>Eukaryota</taxon>
        <taxon>Fungi</taxon>
        <taxon>Dikarya</taxon>
        <taxon>Ascomycota</taxon>
        <taxon>Pezizomycotina</taxon>
        <taxon>Sordariomycetes</taxon>
        <taxon>Hypocreomycetidae</taxon>
        <taxon>Hypocreales</taxon>
        <taxon>Nectriaceae</taxon>
        <taxon>Fusarium</taxon>
        <taxon>Fusarium solani species complex</taxon>
    </lineage>
</organism>
<evidence type="ECO:0000256" key="5">
    <source>
        <dbReference type="ARBA" id="ARBA00023004"/>
    </source>
</evidence>
<evidence type="ECO:0000256" key="8">
    <source>
        <dbReference type="RuleBase" id="RU000461"/>
    </source>
</evidence>
<dbReference type="InterPro" id="IPR002403">
    <property type="entry name" value="Cyt_P450_E_grp-IV"/>
</dbReference>
<evidence type="ECO:0000256" key="6">
    <source>
        <dbReference type="ARBA" id="ARBA00023033"/>
    </source>
</evidence>
<dbReference type="InterPro" id="IPR017972">
    <property type="entry name" value="Cyt_P450_CS"/>
</dbReference>
<proteinExistence type="inferred from homology"/>
<dbReference type="PANTHER" id="PTHR46206:SF4">
    <property type="entry name" value="P450, PUTATIVE (EUROFUNG)-RELATED"/>
    <property type="match status" value="1"/>
</dbReference>
<dbReference type="Proteomes" id="UP001140502">
    <property type="component" value="Unassembled WGS sequence"/>
</dbReference>
<evidence type="ECO:0000256" key="2">
    <source>
        <dbReference type="ARBA" id="ARBA00010617"/>
    </source>
</evidence>
<reference evidence="9" key="1">
    <citation type="submission" date="2022-10" db="EMBL/GenBank/DDBJ databases">
        <title>Tapping the CABI collections for fungal endophytes: first genome assemblies for Collariella, Neodidymelliopsis, Ascochyta clinopodiicola, Didymella pomorum, Didymosphaeria variabile, Neocosmospora piperis and Neocucurbitaria cava.</title>
        <authorList>
            <person name="Hill R."/>
        </authorList>
    </citation>
    <scope>NUCLEOTIDE SEQUENCE</scope>
    <source>
        <strain evidence="9">IMI 366586</strain>
    </source>
</reference>
<dbReference type="InterPro" id="IPR036396">
    <property type="entry name" value="Cyt_P450_sf"/>
</dbReference>
<gene>
    <name evidence="9" type="ORF">N0V84_012116</name>
</gene>
<evidence type="ECO:0000256" key="7">
    <source>
        <dbReference type="PIRSR" id="PIRSR602403-1"/>
    </source>
</evidence>
<keyword evidence="5 7" id="KW-0408">Iron</keyword>
<dbReference type="GO" id="GO:0020037">
    <property type="term" value="F:heme binding"/>
    <property type="evidence" value="ECO:0007669"/>
    <property type="project" value="InterPro"/>
</dbReference>
<keyword evidence="4 8" id="KW-0560">Oxidoreductase</keyword>
<evidence type="ECO:0000313" key="9">
    <source>
        <dbReference type="EMBL" id="KAJ4308419.1"/>
    </source>
</evidence>
<comment type="cofactor">
    <cofactor evidence="1 7">
        <name>heme</name>
        <dbReference type="ChEBI" id="CHEBI:30413"/>
    </cofactor>
</comment>
<dbReference type="GO" id="GO:0016705">
    <property type="term" value="F:oxidoreductase activity, acting on paired donors, with incorporation or reduction of molecular oxygen"/>
    <property type="evidence" value="ECO:0007669"/>
    <property type="project" value="InterPro"/>
</dbReference>
<protein>
    <recommendedName>
        <fullName evidence="11">Cytochrome P450 monooxygenase</fullName>
    </recommendedName>
</protein>
<dbReference type="PRINTS" id="PR00465">
    <property type="entry name" value="EP450IV"/>
</dbReference>
<evidence type="ECO:0000313" key="10">
    <source>
        <dbReference type="Proteomes" id="UP001140502"/>
    </source>
</evidence>
<dbReference type="GO" id="GO:0004497">
    <property type="term" value="F:monooxygenase activity"/>
    <property type="evidence" value="ECO:0007669"/>
    <property type="project" value="UniProtKB-KW"/>
</dbReference>
<evidence type="ECO:0008006" key="11">
    <source>
        <dbReference type="Google" id="ProtNLM"/>
    </source>
</evidence>
<accession>A0A9W8W3T3</accession>
<dbReference type="Pfam" id="PF00067">
    <property type="entry name" value="p450"/>
    <property type="match status" value="1"/>
</dbReference>
<keyword evidence="10" id="KW-1185">Reference proteome</keyword>
<evidence type="ECO:0000256" key="1">
    <source>
        <dbReference type="ARBA" id="ARBA00001971"/>
    </source>
</evidence>
<comment type="caution">
    <text evidence="9">The sequence shown here is derived from an EMBL/GenBank/DDBJ whole genome shotgun (WGS) entry which is preliminary data.</text>
</comment>
<keyword evidence="7 8" id="KW-0349">Heme</keyword>
<dbReference type="InterPro" id="IPR001128">
    <property type="entry name" value="Cyt_P450"/>
</dbReference>
<dbReference type="EMBL" id="JAPEUR010000533">
    <property type="protein sequence ID" value="KAJ4308419.1"/>
    <property type="molecule type" value="Genomic_DNA"/>
</dbReference>
<comment type="similarity">
    <text evidence="2 8">Belongs to the cytochrome P450 family.</text>
</comment>
<sequence>MVSKISACLMHSESVSNNKVWLDITEGYVLEATTYAQIIKTWPPYLRPLAHWFLPNRHVLSKQWNEAKEVVRSSLERKKAGVTEATGRPPTLLDYEIEGGAGTSGRDLDKQVQNQLLLAVASIHTTSSSIIHCIYDLAARPQYVPELREEIKSVLEECNGTFTKEGLAKLHKLDSFMKESQRFNSPDLTTFQRISIKPFTLPDGTFVPANTKMELATCAINQDERYHKNGTEFDGYRFYRQREEGKKNVSYTSVSQTSLGWGIGRHACPGRFLADIEIKLIVSEVLLNYDIKNPDDMPRHPNNEFEAIVFPDPDAEVMFRAL</sequence>
<dbReference type="OrthoDB" id="1844152at2759"/>
<feature type="binding site" description="axial binding residue" evidence="7">
    <location>
        <position position="268"/>
    </location>
    <ligand>
        <name>heme</name>
        <dbReference type="ChEBI" id="CHEBI:30413"/>
    </ligand>
    <ligandPart>
        <name>Fe</name>
        <dbReference type="ChEBI" id="CHEBI:18248"/>
    </ligandPart>
</feature>
<dbReference type="PROSITE" id="PS00086">
    <property type="entry name" value="CYTOCHROME_P450"/>
    <property type="match status" value="1"/>
</dbReference>
<dbReference type="GO" id="GO:0005506">
    <property type="term" value="F:iron ion binding"/>
    <property type="evidence" value="ECO:0007669"/>
    <property type="project" value="InterPro"/>
</dbReference>
<evidence type="ECO:0000256" key="3">
    <source>
        <dbReference type="ARBA" id="ARBA00022723"/>
    </source>
</evidence>
<dbReference type="Gene3D" id="1.10.630.10">
    <property type="entry name" value="Cytochrome P450"/>
    <property type="match status" value="1"/>
</dbReference>
<dbReference type="CDD" id="cd11041">
    <property type="entry name" value="CYP503A1-like"/>
    <property type="match status" value="1"/>
</dbReference>
<dbReference type="PANTHER" id="PTHR46206">
    <property type="entry name" value="CYTOCHROME P450"/>
    <property type="match status" value="1"/>
</dbReference>
<dbReference type="SUPFAM" id="SSF48264">
    <property type="entry name" value="Cytochrome P450"/>
    <property type="match status" value="1"/>
</dbReference>
<name>A0A9W8W3T3_9HYPO</name>
<keyword evidence="3 7" id="KW-0479">Metal-binding</keyword>